<keyword evidence="1" id="KW-0472">Membrane</keyword>
<sequence>MTKWYRITKPKQKGLLKTDSRNELDLFAYDSASSIYLSSTDRDTGNLAEDVGIRRQLAIVPPGAEVCVRVELEVPSASASLNPSHEQKESSFVLQTLLKGNEKESSTISVLWNLTDNVKYVQNMMSGLLDQIESLKNLLNWTSPSKTFPLYVALVAVWLVTILVPGRLIVLAIGLYEFFFVFMPIPEGRNTMIRFGNLVQSIPNDDDLAQIYGTEKKAYAASKQAEWKHTEKSRKLQLVLDSPWHGLVSIKGSSSSSGHLAGSGEEWVEVFLLLQGRRLVWWVSEEALDQGKMAAGQLLLCGHSGLAQVSPMDIRKFGGDSRLIAVFGQDYVGRPQKLSILLQDSDSKQSLYALLNALSS</sequence>
<reference evidence="2" key="1">
    <citation type="submission" date="2021-01" db="EMBL/GenBank/DDBJ databases">
        <authorList>
            <person name="Corre E."/>
            <person name="Pelletier E."/>
            <person name="Niang G."/>
            <person name="Scheremetjew M."/>
            <person name="Finn R."/>
            <person name="Kale V."/>
            <person name="Holt S."/>
            <person name="Cochrane G."/>
            <person name="Meng A."/>
            <person name="Brown T."/>
            <person name="Cohen L."/>
        </authorList>
    </citation>
    <scope>NUCLEOTIDE SEQUENCE</scope>
    <source>
        <strain evidence="2">CCAP 955/1</strain>
    </source>
</reference>
<proteinExistence type="predicted"/>
<gene>
    <name evidence="2" type="ORF">SELO1098_LOCUS13755</name>
</gene>
<dbReference type="EMBL" id="HBIC01027407">
    <property type="protein sequence ID" value="CAE0284914.1"/>
    <property type="molecule type" value="Transcribed_RNA"/>
</dbReference>
<name>A0A7S3H4K2_9STRA</name>
<feature type="transmembrane region" description="Helical" evidence="1">
    <location>
        <begin position="150"/>
        <end position="176"/>
    </location>
</feature>
<evidence type="ECO:0000256" key="1">
    <source>
        <dbReference type="SAM" id="Phobius"/>
    </source>
</evidence>
<evidence type="ECO:0000313" key="2">
    <source>
        <dbReference type="EMBL" id="CAE0284914.1"/>
    </source>
</evidence>
<accession>A0A7S3H4K2</accession>
<keyword evidence="1" id="KW-0812">Transmembrane</keyword>
<protein>
    <submittedName>
        <fullName evidence="2">Uncharacterized protein</fullName>
    </submittedName>
</protein>
<organism evidence="2">
    <name type="scientific">Spumella elongata</name>
    <dbReference type="NCBI Taxonomy" id="89044"/>
    <lineage>
        <taxon>Eukaryota</taxon>
        <taxon>Sar</taxon>
        <taxon>Stramenopiles</taxon>
        <taxon>Ochrophyta</taxon>
        <taxon>Chrysophyceae</taxon>
        <taxon>Chromulinales</taxon>
        <taxon>Chromulinaceae</taxon>
        <taxon>Spumella</taxon>
    </lineage>
</organism>
<dbReference type="AlphaFoldDB" id="A0A7S3H4K2"/>
<keyword evidence="1" id="KW-1133">Transmembrane helix</keyword>